<proteinExistence type="predicted"/>
<gene>
    <name evidence="1" type="ORF">C9I89_03955</name>
</gene>
<evidence type="ECO:0008006" key="3">
    <source>
        <dbReference type="Google" id="ProtNLM"/>
    </source>
</evidence>
<protein>
    <recommendedName>
        <fullName evidence="3">CopL family metal-binding regulatory protein</fullName>
    </recommendedName>
</protein>
<dbReference type="Proteomes" id="UP000240904">
    <property type="component" value="Unassembled WGS sequence"/>
</dbReference>
<sequence length="142" mass="15333">MAHTGSRYNLVALILFLIAALLSNAVVAARFSSGMVHVSSASMSQMTHENASMADMDCHGQKHHSENNELAQASQMPVDCGSDTDNSAFDQCCSQPLCMSVMGYLPPSAFTIPLSFNPPQAALSGLFERRQRIESLFRPPIA</sequence>
<comment type="caution">
    <text evidence="1">The sequence shown here is derived from an EMBL/GenBank/DDBJ whole genome shotgun (WGS) entry which is preliminary data.</text>
</comment>
<dbReference type="EMBL" id="PYMC01000002">
    <property type="protein sequence ID" value="PSW06696.1"/>
    <property type="molecule type" value="Genomic_DNA"/>
</dbReference>
<dbReference type="AlphaFoldDB" id="A0A2T3N2V4"/>
<accession>A0A2T3N2V4</accession>
<name>A0A2T3N2V4_9GAMM</name>
<dbReference type="InterPro" id="IPR048034">
    <property type="entry name" value="CopL-like"/>
</dbReference>
<dbReference type="NCBIfam" id="NF033807">
    <property type="entry name" value="CopL_fam"/>
    <property type="match status" value="1"/>
</dbReference>
<organism evidence="1 2">
    <name type="scientific">Photobacterium lipolyticum</name>
    <dbReference type="NCBI Taxonomy" id="266810"/>
    <lineage>
        <taxon>Bacteria</taxon>
        <taxon>Pseudomonadati</taxon>
        <taxon>Pseudomonadota</taxon>
        <taxon>Gammaproteobacteria</taxon>
        <taxon>Vibrionales</taxon>
        <taxon>Vibrionaceae</taxon>
        <taxon>Photobacterium</taxon>
    </lineage>
</organism>
<keyword evidence="2" id="KW-1185">Reference proteome</keyword>
<reference evidence="1 2" key="1">
    <citation type="submission" date="2018-03" db="EMBL/GenBank/DDBJ databases">
        <title>Whole genome sequencing of Histamine producing bacteria.</title>
        <authorList>
            <person name="Butler K."/>
        </authorList>
    </citation>
    <scope>NUCLEOTIDE SEQUENCE [LARGE SCALE GENOMIC DNA]</scope>
    <source>
        <strain evidence="1 2">DSM 16190</strain>
    </source>
</reference>
<dbReference type="RefSeq" id="WP_107282060.1">
    <property type="nucleotide sequence ID" value="NZ_PYMC01000002.1"/>
</dbReference>
<evidence type="ECO:0000313" key="1">
    <source>
        <dbReference type="EMBL" id="PSW06696.1"/>
    </source>
</evidence>
<evidence type="ECO:0000313" key="2">
    <source>
        <dbReference type="Proteomes" id="UP000240904"/>
    </source>
</evidence>